<dbReference type="PANTHER" id="PTHR16148:SF14">
    <property type="entry name" value="MYND-TYPE DOMAIN-CONTAINING PROTEIN"/>
    <property type="match status" value="1"/>
</dbReference>
<evidence type="ECO:0000256" key="2">
    <source>
        <dbReference type="SAM" id="Phobius"/>
    </source>
</evidence>
<dbReference type="Gene3D" id="2.60.40.10">
    <property type="entry name" value="Immunoglobulins"/>
    <property type="match status" value="3"/>
</dbReference>
<dbReference type="SMART" id="SM00408">
    <property type="entry name" value="IGc2"/>
    <property type="match status" value="3"/>
</dbReference>
<evidence type="ECO:0000256" key="1">
    <source>
        <dbReference type="SAM" id="MobiDB-lite"/>
    </source>
</evidence>
<dbReference type="InterPro" id="IPR007110">
    <property type="entry name" value="Ig-like_dom"/>
</dbReference>
<feature type="region of interest" description="Disordered" evidence="1">
    <location>
        <begin position="1721"/>
        <end position="1751"/>
    </location>
</feature>
<dbReference type="AlphaFoldDB" id="A0A3Q0KL98"/>
<dbReference type="SUPFAM" id="SSF48726">
    <property type="entry name" value="Immunoglobulin"/>
    <property type="match status" value="3"/>
</dbReference>
<proteinExistence type="predicted"/>
<feature type="transmembrane region" description="Helical" evidence="2">
    <location>
        <begin position="959"/>
        <end position="984"/>
    </location>
</feature>
<name>A0A3Q0KL98_SCHMA</name>
<feature type="compositionally biased region" description="Low complexity" evidence="1">
    <location>
        <begin position="1032"/>
        <end position="1051"/>
    </location>
</feature>
<feature type="compositionally biased region" description="Polar residues" evidence="1">
    <location>
        <begin position="1052"/>
        <end position="1070"/>
    </location>
</feature>
<keyword evidence="2" id="KW-0472">Membrane</keyword>
<feature type="compositionally biased region" description="Basic residues" evidence="1">
    <location>
        <begin position="1532"/>
        <end position="1543"/>
    </location>
</feature>
<dbReference type="InterPro" id="IPR036179">
    <property type="entry name" value="Ig-like_dom_sf"/>
</dbReference>
<feature type="compositionally biased region" description="Low complexity" evidence="1">
    <location>
        <begin position="663"/>
        <end position="693"/>
    </location>
</feature>
<feature type="region of interest" description="Disordered" evidence="1">
    <location>
        <begin position="1767"/>
        <end position="1814"/>
    </location>
</feature>
<dbReference type="PANTHER" id="PTHR16148">
    <property type="entry name" value="NF-KAPPA-B-REPRESSING FACTOR-RELATED"/>
    <property type="match status" value="1"/>
</dbReference>
<dbReference type="Proteomes" id="UP000008854">
    <property type="component" value="Unassembled WGS sequence"/>
</dbReference>
<feature type="compositionally biased region" description="Low complexity" evidence="1">
    <location>
        <begin position="1725"/>
        <end position="1734"/>
    </location>
</feature>
<evidence type="ECO:0000313" key="5">
    <source>
        <dbReference type="WBParaSite" id="Smp_127810.1"/>
    </source>
</evidence>
<feature type="compositionally biased region" description="Pro residues" evidence="1">
    <location>
        <begin position="1666"/>
        <end position="1678"/>
    </location>
</feature>
<dbReference type="InterPro" id="IPR013783">
    <property type="entry name" value="Ig-like_fold"/>
</dbReference>
<dbReference type="InterPro" id="IPR003598">
    <property type="entry name" value="Ig_sub2"/>
</dbReference>
<feature type="compositionally biased region" description="Polar residues" evidence="1">
    <location>
        <begin position="1017"/>
        <end position="1030"/>
    </location>
</feature>
<feature type="region of interest" description="Disordered" evidence="1">
    <location>
        <begin position="991"/>
        <end position="1070"/>
    </location>
</feature>
<protein>
    <submittedName>
        <fullName evidence="5">Ig-like domain-containing protein</fullName>
    </submittedName>
</protein>
<feature type="compositionally biased region" description="Low complexity" evidence="1">
    <location>
        <begin position="1508"/>
        <end position="1519"/>
    </location>
</feature>
<feature type="compositionally biased region" description="Low complexity" evidence="1">
    <location>
        <begin position="621"/>
        <end position="633"/>
    </location>
</feature>
<feature type="region of interest" description="Disordered" evidence="1">
    <location>
        <begin position="1658"/>
        <end position="1678"/>
    </location>
</feature>
<accession>A0A3Q0KL98</accession>
<feature type="region of interest" description="Disordered" evidence="1">
    <location>
        <begin position="806"/>
        <end position="832"/>
    </location>
</feature>
<feature type="region of interest" description="Disordered" evidence="1">
    <location>
        <begin position="1264"/>
        <end position="1284"/>
    </location>
</feature>
<dbReference type="InParanoid" id="A0A3Q0KL98"/>
<feature type="region of interest" description="Disordered" evidence="1">
    <location>
        <begin position="1460"/>
        <end position="1580"/>
    </location>
</feature>
<feature type="compositionally biased region" description="Low complexity" evidence="1">
    <location>
        <begin position="806"/>
        <end position="828"/>
    </location>
</feature>
<dbReference type="Pfam" id="PF13927">
    <property type="entry name" value="Ig_3"/>
    <property type="match status" value="2"/>
</dbReference>
<dbReference type="PROSITE" id="PS50835">
    <property type="entry name" value="IG_LIKE"/>
    <property type="match status" value="3"/>
</dbReference>
<feature type="domain" description="Ig-like" evidence="3">
    <location>
        <begin position="237"/>
        <end position="334"/>
    </location>
</feature>
<feature type="compositionally biased region" description="Polar residues" evidence="1">
    <location>
        <begin position="1556"/>
        <end position="1565"/>
    </location>
</feature>
<dbReference type="InterPro" id="IPR003599">
    <property type="entry name" value="Ig_sub"/>
</dbReference>
<feature type="region of interest" description="Disordered" evidence="1">
    <location>
        <begin position="611"/>
        <end position="633"/>
    </location>
</feature>
<reference evidence="5" key="2">
    <citation type="submission" date="2018-12" db="UniProtKB">
        <authorList>
            <consortium name="WormBaseParasite"/>
        </authorList>
    </citation>
    <scope>IDENTIFICATION</scope>
    <source>
        <strain evidence="5">Puerto Rican</strain>
    </source>
</reference>
<feature type="domain" description="Ig-like" evidence="3">
    <location>
        <begin position="466"/>
        <end position="541"/>
    </location>
</feature>
<feature type="compositionally biased region" description="Low complexity" evidence="1">
    <location>
        <begin position="1161"/>
        <end position="1177"/>
    </location>
</feature>
<feature type="compositionally biased region" description="Polar residues" evidence="1">
    <location>
        <begin position="1184"/>
        <end position="1208"/>
    </location>
</feature>
<dbReference type="WBParaSite" id="Smp_127810.1">
    <property type="protein sequence ID" value="Smp_127810.1"/>
    <property type="gene ID" value="Smp_127810"/>
</dbReference>
<feature type="region of interest" description="Disordered" evidence="1">
    <location>
        <begin position="1308"/>
        <end position="1329"/>
    </location>
</feature>
<evidence type="ECO:0000313" key="4">
    <source>
        <dbReference type="Proteomes" id="UP000008854"/>
    </source>
</evidence>
<feature type="compositionally biased region" description="Low complexity" evidence="1">
    <location>
        <begin position="1544"/>
        <end position="1555"/>
    </location>
</feature>
<evidence type="ECO:0000259" key="3">
    <source>
        <dbReference type="PROSITE" id="PS50835"/>
    </source>
</evidence>
<dbReference type="STRING" id="6183.A0A3Q0KL98"/>
<dbReference type="CDD" id="cd00096">
    <property type="entry name" value="Ig"/>
    <property type="match status" value="1"/>
</dbReference>
<dbReference type="SMART" id="SM00409">
    <property type="entry name" value="IG"/>
    <property type="match status" value="3"/>
</dbReference>
<sequence>MTILNKFGCLSIIHPSVLLLIPLVLLNKTSASLQIIPHFTSLPPSISQFVYPSTDGTSFPPLELVCRAWPPNSKLHILAQQLTSPGFTDHTFGANPVVSTSLIAVNPSHHINNNNNNNNNGLMQLPYGLGSQRYAILSATQITNSYHPNLDGTISSNSGYQSVNPLIIHETLTDAIRDNPAAGSHDEVAIRLIVSSQSELSQMELIRLHCLATTSFGRKLSAPFRVLPASLGSFPTPRNGGTSSSHTENVEFLRGNIAIVDCYLPTNSFPKPIVEFELNNTVIDLTASQNEKYRQITRPDGKRISLLIQNFQPRDCGIYRCVAINPLTREKKYSPDAVNLKIIIPDVPVAGKIRVPMASESIDPRNSAASQEIVVREGQNVTLFCIIQSAPPPIVTTYPFEQNSTAHNRFHRNNLFGLLEIINVHPSDAGIYICTNRQLSSTAQLRVRKRLRLTTKPQDVLINHFGENVQFKCTSSNEQVIPYWLFNGQPKITGIGKSAYTKIHGNHNTLTITNVTVQDIGVYQCIAHRWDPDPDQEEWVSASAVLAMSSDKLIPQELALLLPTSKQAIMEVKPPEIITDSLTPIAEPVYDNLAVYITWKAYTITNPNKLETQTHHDGDNDVIGSDNSNNNNAENNAAQIAYHVEYSMQISPVERQYYINSNLNNDVTDNTNHNNGSSSSSNNHSNNNNKPSSDLSDLPALIGLIGHEAILWSDPTALNQQFSSAYAYATGDPLQPGRRYRFRVIALDPSTGLHLVPPSGWSNIVSMEHISQVEPPQIKVVRPMSEGRVHVVWMFNGVGDVPSNPNDLSILSKSSSSSTQNNNNIGSSQKDKSLEITSNSLTTFGDTTPLFLKDSNNEQFIADHFLILARPVIKPKRGSGGTIEYGAYWATQVNGSNARDGLLTGLNNTANYQIIVYGVKGTGDNRQITRFSKAVYVNMASTDYTGRYSLLDTLNNNRLLYIILGGIAGVMFLVMFILILLCLCRQHQDRRTHSQRKKQNGYVHGYKDSPDFHHTIDGTTSGINNPQLSHGNMISTNQSNNNNMNSNNNPSGALTTNNNTTLPHSSSTHDQQIMPSGTMMMMMGNLQCSGLSEHSTSNNNPVQNELQHQMFMQQQHHHQSDQYNSTLGISKEAAYQQRQAILGSQLHLQQQQQPSSYITNQPSLSHHQSHHSLLLPSVGGGTGNSNYHVLSGQNSTNNSSMLSPTMFHSGTLPGGGPRYLRQQSCNSHYFGSQQPLDRNMVSPSNAMEMTELYHQQYQNGYAYQQPQLPPIPHPQSSSGLPPPYPAPLSNNGTINRQMVLNQQQNFYPASMTPGGGASLKREPPTGGGGVNAGALQDGSGYGTLVQRGGGPLTASMMTDPSIGSGNNGVPMNAVYYRGSQQALHMYPNGMSTPQSQQQHHQGGVYQSNQQQAFYMQQQMQHAQMYPGYFSPQPQSHFDSMGHMHHNFNHTDGESVYSYFSQQDMNQPGPHQHLNPLPEENQLNQCENGPGYVDSSIQTADMNEGGDGTTATAAVGTTTDPGGGGSPVAGGGSHRHHRRRRRKQSQQQQSQSLSQQPADMSDTSRNVGVDDPATGGGGGMVMMDRLQNQAQSVRGSQMDLGVVQKRQHTLSPGPYPDADPIMMNGQSNMPPGHHSYPHQNGSMEPSSMSRYIRYDSPQRAPSVLGQLPPPNQPPPPPPPPAVAAMAFAAQMNSSDHSRHNSMTYQQHHHFNPDSLSRHMGGGSGVGAAASGSSGVYHPSGSGTTGLLVGPPPRIRDYSEYGIPRGIGLPPTPAAAGGGGQPQPPQHNVLMSPGGVNNNTNHGSVYYDGHYREGQA</sequence>
<organism evidence="4 5">
    <name type="scientific">Schistosoma mansoni</name>
    <name type="common">Blood fluke</name>
    <dbReference type="NCBI Taxonomy" id="6183"/>
    <lineage>
        <taxon>Eukaryota</taxon>
        <taxon>Metazoa</taxon>
        <taxon>Spiralia</taxon>
        <taxon>Lophotrochozoa</taxon>
        <taxon>Platyhelminthes</taxon>
        <taxon>Trematoda</taxon>
        <taxon>Digenea</taxon>
        <taxon>Strigeidida</taxon>
        <taxon>Schistosomatoidea</taxon>
        <taxon>Schistosomatidae</taxon>
        <taxon>Schistosoma</taxon>
    </lineage>
</organism>
<reference evidence="4" key="1">
    <citation type="journal article" date="2012" name="PLoS Negl. Trop. Dis.">
        <title>A systematically improved high quality genome and transcriptome of the human blood fluke Schistosoma mansoni.</title>
        <authorList>
            <person name="Protasio A.V."/>
            <person name="Tsai I.J."/>
            <person name="Babbage A."/>
            <person name="Nichol S."/>
            <person name="Hunt M."/>
            <person name="Aslett M.A."/>
            <person name="De Silva N."/>
            <person name="Velarde G.S."/>
            <person name="Anderson T.J."/>
            <person name="Clark R.C."/>
            <person name="Davidson C."/>
            <person name="Dillon G.P."/>
            <person name="Holroyd N.E."/>
            <person name="LoVerde P.T."/>
            <person name="Lloyd C."/>
            <person name="McQuillan J."/>
            <person name="Oliveira G."/>
            <person name="Otto T.D."/>
            <person name="Parker-Manuel S.J."/>
            <person name="Quail M.A."/>
            <person name="Wilson R.A."/>
            <person name="Zerlotini A."/>
            <person name="Dunne D.W."/>
            <person name="Berriman M."/>
        </authorList>
    </citation>
    <scope>NUCLEOTIDE SEQUENCE [LARGE SCALE GENOMIC DNA]</scope>
    <source>
        <strain evidence="4">Puerto Rican</strain>
    </source>
</reference>
<keyword evidence="4" id="KW-1185">Reference proteome</keyword>
<feature type="region of interest" description="Disordered" evidence="1">
    <location>
        <begin position="663"/>
        <end position="694"/>
    </location>
</feature>
<feature type="compositionally biased region" description="Gly residues" evidence="1">
    <location>
        <begin position="1520"/>
        <end position="1531"/>
    </location>
</feature>
<feature type="compositionally biased region" description="Basic and acidic residues" evidence="1">
    <location>
        <begin position="1005"/>
        <end position="1016"/>
    </location>
</feature>
<feature type="domain" description="Ig-like" evidence="3">
    <location>
        <begin position="364"/>
        <end position="446"/>
    </location>
</feature>
<feature type="region of interest" description="Disordered" evidence="1">
    <location>
        <begin position="1152"/>
        <end position="1220"/>
    </location>
</feature>
<dbReference type="ExpressionAtlas" id="A0A3Q0KL98">
    <property type="expression patterns" value="baseline"/>
</dbReference>
<keyword evidence="2" id="KW-1133">Transmembrane helix</keyword>
<keyword evidence="2" id="KW-0812">Transmembrane</keyword>